<evidence type="ECO:0000259" key="7">
    <source>
        <dbReference type="Pfam" id="PF04932"/>
    </source>
</evidence>
<reference evidence="8 9" key="1">
    <citation type="submission" date="2019-05" db="EMBL/GenBank/DDBJ databases">
        <title>Nesterenkonia sp. GY074 isolated from the Southern Atlantic Ocean.</title>
        <authorList>
            <person name="Zhang G."/>
        </authorList>
    </citation>
    <scope>NUCLEOTIDE SEQUENCE [LARGE SCALE GENOMIC DNA]</scope>
    <source>
        <strain evidence="8 9">GY074</strain>
    </source>
</reference>
<dbReference type="Pfam" id="PF04932">
    <property type="entry name" value="Wzy_C"/>
    <property type="match status" value="1"/>
</dbReference>
<feature type="transmembrane region" description="Helical" evidence="6">
    <location>
        <begin position="230"/>
        <end position="248"/>
    </location>
</feature>
<protein>
    <submittedName>
        <fullName evidence="8">O-antigen ligase family protein</fullName>
    </submittedName>
</protein>
<dbReference type="GO" id="GO:0016874">
    <property type="term" value="F:ligase activity"/>
    <property type="evidence" value="ECO:0007669"/>
    <property type="project" value="UniProtKB-KW"/>
</dbReference>
<evidence type="ECO:0000256" key="4">
    <source>
        <dbReference type="ARBA" id="ARBA00023136"/>
    </source>
</evidence>
<dbReference type="EMBL" id="VAVZ01000019">
    <property type="protein sequence ID" value="TLP97046.1"/>
    <property type="molecule type" value="Genomic_DNA"/>
</dbReference>
<dbReference type="PANTHER" id="PTHR37422">
    <property type="entry name" value="TEICHURONIC ACID BIOSYNTHESIS PROTEIN TUAE"/>
    <property type="match status" value="1"/>
</dbReference>
<evidence type="ECO:0000256" key="1">
    <source>
        <dbReference type="ARBA" id="ARBA00004141"/>
    </source>
</evidence>
<dbReference type="RefSeq" id="WP_138253030.1">
    <property type="nucleotide sequence ID" value="NZ_VAVZ01000019.1"/>
</dbReference>
<feature type="transmembrane region" description="Helical" evidence="6">
    <location>
        <begin position="254"/>
        <end position="270"/>
    </location>
</feature>
<feature type="transmembrane region" description="Helical" evidence="6">
    <location>
        <begin position="204"/>
        <end position="223"/>
    </location>
</feature>
<dbReference type="InterPro" id="IPR007016">
    <property type="entry name" value="O-antigen_ligase-rel_domated"/>
</dbReference>
<evidence type="ECO:0000256" key="2">
    <source>
        <dbReference type="ARBA" id="ARBA00022692"/>
    </source>
</evidence>
<feature type="transmembrane region" description="Helical" evidence="6">
    <location>
        <begin position="48"/>
        <end position="74"/>
    </location>
</feature>
<organism evidence="8 9">
    <name type="scientific">Nesterenkonia salmonea</name>
    <dbReference type="NCBI Taxonomy" id="1804987"/>
    <lineage>
        <taxon>Bacteria</taxon>
        <taxon>Bacillati</taxon>
        <taxon>Actinomycetota</taxon>
        <taxon>Actinomycetes</taxon>
        <taxon>Micrococcales</taxon>
        <taxon>Micrococcaceae</taxon>
        <taxon>Nesterenkonia</taxon>
    </lineage>
</organism>
<proteinExistence type="predicted"/>
<evidence type="ECO:0000256" key="5">
    <source>
        <dbReference type="SAM" id="MobiDB-lite"/>
    </source>
</evidence>
<evidence type="ECO:0000256" key="6">
    <source>
        <dbReference type="SAM" id="Phobius"/>
    </source>
</evidence>
<evidence type="ECO:0000256" key="3">
    <source>
        <dbReference type="ARBA" id="ARBA00022989"/>
    </source>
</evidence>
<feature type="transmembrane region" description="Helical" evidence="6">
    <location>
        <begin position="352"/>
        <end position="376"/>
    </location>
</feature>
<feature type="region of interest" description="Disordered" evidence="5">
    <location>
        <begin position="433"/>
        <end position="457"/>
    </location>
</feature>
<feature type="domain" description="O-antigen ligase-related" evidence="7">
    <location>
        <begin position="237"/>
        <end position="365"/>
    </location>
</feature>
<feature type="transmembrane region" description="Helical" evidence="6">
    <location>
        <begin position="277"/>
        <end position="295"/>
    </location>
</feature>
<comment type="caution">
    <text evidence="8">The sequence shown here is derived from an EMBL/GenBank/DDBJ whole genome shotgun (WGS) entry which is preliminary data.</text>
</comment>
<dbReference type="OrthoDB" id="3837781at2"/>
<keyword evidence="8" id="KW-0436">Ligase</keyword>
<feature type="transmembrane region" description="Helical" evidence="6">
    <location>
        <begin position="142"/>
        <end position="159"/>
    </location>
</feature>
<dbReference type="Proteomes" id="UP000310458">
    <property type="component" value="Unassembled WGS sequence"/>
</dbReference>
<feature type="transmembrane region" description="Helical" evidence="6">
    <location>
        <begin position="116"/>
        <end position="136"/>
    </location>
</feature>
<feature type="transmembrane region" description="Helical" evidence="6">
    <location>
        <begin position="410"/>
        <end position="427"/>
    </location>
</feature>
<accession>A0A5R9BAP8</accession>
<feature type="transmembrane region" description="Helical" evidence="6">
    <location>
        <begin position="20"/>
        <end position="41"/>
    </location>
</feature>
<keyword evidence="9" id="KW-1185">Reference proteome</keyword>
<name>A0A5R9BAP8_9MICC</name>
<dbReference type="InterPro" id="IPR051533">
    <property type="entry name" value="WaaL-like"/>
</dbReference>
<dbReference type="AlphaFoldDB" id="A0A5R9BAP8"/>
<evidence type="ECO:0000313" key="9">
    <source>
        <dbReference type="Proteomes" id="UP000310458"/>
    </source>
</evidence>
<feature type="transmembrane region" description="Helical" evidence="6">
    <location>
        <begin position="86"/>
        <end position="104"/>
    </location>
</feature>
<comment type="subcellular location">
    <subcellularLocation>
        <location evidence="1">Membrane</location>
        <topology evidence="1">Multi-pass membrane protein</topology>
    </subcellularLocation>
</comment>
<evidence type="ECO:0000313" key="8">
    <source>
        <dbReference type="EMBL" id="TLP97046.1"/>
    </source>
</evidence>
<feature type="transmembrane region" description="Helical" evidence="6">
    <location>
        <begin position="171"/>
        <end position="192"/>
    </location>
</feature>
<gene>
    <name evidence="8" type="ORF">FEF26_08050</name>
</gene>
<keyword evidence="3 6" id="KW-1133">Transmembrane helix</keyword>
<sequence>MTNVSVRPGVGGSTRRSVGSIAAAMTGVFALVALCAALGVVTVEFETLALMLAIGILAIGLVSTDIGILPVLAFPATLVMVRTGPLSVSDLVLAMAILPALLLYRRSDTAPMRNLMWAGVAYHVLLIPTLLMNVYVENFLEWFHTIALVMGGLAVGWVVGRQGYARSALTLYVVGCVGIAVAAIFTGLLMFAQGGSFGPVYLPALHKNFIGNSLAFAFLMLWIRPAWLRWNRQLAILAMVVCAGGIAASGARQAMVSVIVVIAVLALRSRSRGGGRGRLLLLALIPAIFLIWNSVSAQFEEDNPFNSAAQRLEWFGESLEVWQHSPLFGVGLRWWYTGNYPGFQPPNGFLEMLSSAGVVGLLAFLILCVASLWVVFKLPPRYGQIALAVMLARFVQGQLDLFWVAGQASIPWMVAGLAIGVMALERANGVPEAMPTRDRRAQGIPWRGRPPARRNDS</sequence>
<dbReference type="PANTHER" id="PTHR37422:SF13">
    <property type="entry name" value="LIPOPOLYSACCHARIDE BIOSYNTHESIS PROTEIN PA4999-RELATED"/>
    <property type="match status" value="1"/>
</dbReference>
<keyword evidence="4 6" id="KW-0472">Membrane</keyword>
<keyword evidence="2 6" id="KW-0812">Transmembrane</keyword>
<dbReference type="GO" id="GO:0016020">
    <property type="term" value="C:membrane"/>
    <property type="evidence" value="ECO:0007669"/>
    <property type="project" value="UniProtKB-SubCell"/>
</dbReference>